<dbReference type="AlphaFoldDB" id="D0W907"/>
<comment type="caution">
    <text evidence="1">The sequence shown here is derived from an EMBL/GenBank/DDBJ whole genome shotgun (WGS) entry which is preliminary data.</text>
</comment>
<evidence type="ECO:0000313" key="2">
    <source>
        <dbReference type="Proteomes" id="UP000003843"/>
    </source>
</evidence>
<protein>
    <submittedName>
        <fullName evidence="1">Uncharacterized protein</fullName>
    </submittedName>
</protein>
<dbReference type="Proteomes" id="UP000003843">
    <property type="component" value="Unassembled WGS sequence"/>
</dbReference>
<organism evidence="1 2">
    <name type="scientific">Neisseria lactamica ATCC 23970</name>
    <dbReference type="NCBI Taxonomy" id="546265"/>
    <lineage>
        <taxon>Bacteria</taxon>
        <taxon>Pseudomonadati</taxon>
        <taxon>Pseudomonadota</taxon>
        <taxon>Betaproteobacteria</taxon>
        <taxon>Neisseriales</taxon>
        <taxon>Neisseriaceae</taxon>
        <taxon>Neisseria</taxon>
    </lineage>
</organism>
<gene>
    <name evidence="1" type="ORF">NEILACOT_04012</name>
</gene>
<dbReference type="EMBL" id="ACEQ02000010">
    <property type="protein sequence ID" value="EEZ75940.1"/>
    <property type="molecule type" value="Genomic_DNA"/>
</dbReference>
<reference evidence="1 2" key="1">
    <citation type="submission" date="2009-10" db="EMBL/GenBank/DDBJ databases">
        <authorList>
            <person name="Weinstock G."/>
            <person name="Sodergren E."/>
            <person name="Clifton S."/>
            <person name="Fulton L."/>
            <person name="Fulton B."/>
            <person name="Courtney L."/>
            <person name="Fronick C."/>
            <person name="Harrison M."/>
            <person name="Strong C."/>
            <person name="Farmer C."/>
            <person name="Delahaunty K."/>
            <person name="Markovic C."/>
            <person name="Hall O."/>
            <person name="Minx P."/>
            <person name="Tomlinson C."/>
            <person name="Mitreva M."/>
            <person name="Nelson J."/>
            <person name="Hou S."/>
            <person name="Wollam A."/>
            <person name="Pepin K.H."/>
            <person name="Johnson M."/>
            <person name="Bhonagiri V."/>
            <person name="Nash W.E."/>
            <person name="Warren W."/>
            <person name="Chinwalla A."/>
            <person name="Mardis E.R."/>
            <person name="Wilson R.K."/>
        </authorList>
    </citation>
    <scope>NUCLEOTIDE SEQUENCE [LARGE SCALE GENOMIC DNA]</scope>
    <source>
        <strain evidence="1 2">ATCC 23970</strain>
    </source>
</reference>
<name>D0W907_NEILA</name>
<evidence type="ECO:0000313" key="1">
    <source>
        <dbReference type="EMBL" id="EEZ75940.1"/>
    </source>
</evidence>
<proteinExistence type="predicted"/>
<sequence length="43" mass="5160">MIIDYFLIMLLFSIKYMALRCFSTKDTHTGKHRLCLSFLMPIF</sequence>
<accession>D0W907</accession>